<organism evidence="1 2">
    <name type="scientific">Bradyrhizobium jicamae</name>
    <dbReference type="NCBI Taxonomy" id="280332"/>
    <lineage>
        <taxon>Bacteria</taxon>
        <taxon>Pseudomonadati</taxon>
        <taxon>Pseudomonadota</taxon>
        <taxon>Alphaproteobacteria</taxon>
        <taxon>Hyphomicrobiales</taxon>
        <taxon>Nitrobacteraceae</taxon>
        <taxon>Bradyrhizobium</taxon>
    </lineage>
</organism>
<dbReference type="AlphaFoldDB" id="A0A0R3LJX3"/>
<gene>
    <name evidence="1" type="ORF">CQ12_02600</name>
</gene>
<dbReference type="STRING" id="280332.CQ12_02600"/>
<dbReference type="OrthoDB" id="9812459at2"/>
<protein>
    <recommendedName>
        <fullName evidence="3">Host attachment protein</fullName>
    </recommendedName>
</protein>
<reference evidence="1 2" key="1">
    <citation type="submission" date="2014-03" db="EMBL/GenBank/DDBJ databases">
        <title>Bradyrhizobium valentinum sp. nov., isolated from effective nodules of Lupinus mariae-josephae, a lupine endemic of basic-lime soils in Eastern Spain.</title>
        <authorList>
            <person name="Duran D."/>
            <person name="Rey L."/>
            <person name="Navarro A."/>
            <person name="Busquets A."/>
            <person name="Imperial J."/>
            <person name="Ruiz-Argueso T."/>
        </authorList>
    </citation>
    <scope>NUCLEOTIDE SEQUENCE [LARGE SCALE GENOMIC DNA]</scope>
    <source>
        <strain evidence="1 2">PAC68</strain>
    </source>
</reference>
<dbReference type="Proteomes" id="UP000050863">
    <property type="component" value="Unassembled WGS sequence"/>
</dbReference>
<evidence type="ECO:0000313" key="1">
    <source>
        <dbReference type="EMBL" id="KRR06125.1"/>
    </source>
</evidence>
<dbReference type="Pfam" id="PF18856">
    <property type="entry name" value="baeRF_family12"/>
    <property type="match status" value="1"/>
</dbReference>
<evidence type="ECO:0000313" key="2">
    <source>
        <dbReference type="Proteomes" id="UP000050863"/>
    </source>
</evidence>
<name>A0A0R3LJX3_9BRAD</name>
<proteinExistence type="predicted"/>
<sequence>MAGQKPQISHNTLMLIGDGRKALFLRNKGTPQRLHLEVEQVLEQENPATREQGTDRPGRSIQSVGAARSAMEQADWHYLAEERFAGTIAEALYRLAHGNRFDKLVVVAPAKVLGNLRQAFHAEVTERIVAEVAKELTSHPIPEIEKLMAA</sequence>
<accession>A0A0R3LJX3</accession>
<evidence type="ECO:0008006" key="3">
    <source>
        <dbReference type="Google" id="ProtNLM"/>
    </source>
</evidence>
<dbReference type="EMBL" id="LLXZ01000120">
    <property type="protein sequence ID" value="KRR06125.1"/>
    <property type="molecule type" value="Genomic_DNA"/>
</dbReference>
<dbReference type="InterPro" id="IPR041374">
    <property type="entry name" value="BaeRF_family12"/>
</dbReference>
<keyword evidence="2" id="KW-1185">Reference proteome</keyword>
<comment type="caution">
    <text evidence="1">The sequence shown here is derived from an EMBL/GenBank/DDBJ whole genome shotgun (WGS) entry which is preliminary data.</text>
</comment>